<dbReference type="InterPro" id="IPR036291">
    <property type="entry name" value="NAD(P)-bd_dom_sf"/>
</dbReference>
<dbReference type="Pfam" id="PF13460">
    <property type="entry name" value="NAD_binding_10"/>
    <property type="match status" value="1"/>
</dbReference>
<proteinExistence type="predicted"/>
<dbReference type="PANTHER" id="PTHR43162:SF1">
    <property type="entry name" value="PRESTALK A DIFFERENTIATION PROTEIN A"/>
    <property type="match status" value="1"/>
</dbReference>
<dbReference type="InterPro" id="IPR016040">
    <property type="entry name" value="NAD(P)-bd_dom"/>
</dbReference>
<organism evidence="2 3">
    <name type="scientific">Crossiella equi</name>
    <dbReference type="NCBI Taxonomy" id="130796"/>
    <lineage>
        <taxon>Bacteria</taxon>
        <taxon>Bacillati</taxon>
        <taxon>Actinomycetota</taxon>
        <taxon>Actinomycetes</taxon>
        <taxon>Pseudonocardiales</taxon>
        <taxon>Pseudonocardiaceae</taxon>
        <taxon>Crossiella</taxon>
    </lineage>
</organism>
<dbReference type="EMBL" id="JAGIOO010000001">
    <property type="protein sequence ID" value="MBP2473484.1"/>
    <property type="molecule type" value="Genomic_DNA"/>
</dbReference>
<reference evidence="2 3" key="1">
    <citation type="submission" date="2021-03" db="EMBL/GenBank/DDBJ databases">
        <title>Sequencing the genomes of 1000 actinobacteria strains.</title>
        <authorList>
            <person name="Klenk H.-P."/>
        </authorList>
    </citation>
    <scope>NUCLEOTIDE SEQUENCE [LARGE SCALE GENOMIC DNA]</scope>
    <source>
        <strain evidence="2 3">DSM 44580</strain>
    </source>
</reference>
<gene>
    <name evidence="2" type="ORF">JOF53_002356</name>
</gene>
<dbReference type="SUPFAM" id="SSF51735">
    <property type="entry name" value="NAD(P)-binding Rossmann-fold domains"/>
    <property type="match status" value="1"/>
</dbReference>
<protein>
    <submittedName>
        <fullName evidence="2">Uncharacterized protein YbjT (DUF2867 family)</fullName>
    </submittedName>
</protein>
<keyword evidence="3" id="KW-1185">Reference proteome</keyword>
<comment type="caution">
    <text evidence="2">The sequence shown here is derived from an EMBL/GenBank/DDBJ whole genome shotgun (WGS) entry which is preliminary data.</text>
</comment>
<dbReference type="Proteomes" id="UP001519363">
    <property type="component" value="Unassembled WGS sequence"/>
</dbReference>
<dbReference type="Gene3D" id="3.90.25.10">
    <property type="entry name" value="UDP-galactose 4-epimerase, domain 1"/>
    <property type="match status" value="1"/>
</dbReference>
<dbReference type="RefSeq" id="WP_209706802.1">
    <property type="nucleotide sequence ID" value="NZ_JAGIOO010000001.1"/>
</dbReference>
<dbReference type="PANTHER" id="PTHR43162">
    <property type="match status" value="1"/>
</dbReference>
<evidence type="ECO:0000313" key="2">
    <source>
        <dbReference type="EMBL" id="MBP2473484.1"/>
    </source>
</evidence>
<feature type="domain" description="NAD(P)-binding" evidence="1">
    <location>
        <begin position="11"/>
        <end position="173"/>
    </location>
</feature>
<accession>A0ABS5ABA7</accession>
<name>A0ABS5ABA7_9PSEU</name>
<evidence type="ECO:0000313" key="3">
    <source>
        <dbReference type="Proteomes" id="UP001519363"/>
    </source>
</evidence>
<dbReference type="InterPro" id="IPR051604">
    <property type="entry name" value="Ergot_Alk_Oxidoreductase"/>
</dbReference>
<dbReference type="Gene3D" id="3.40.50.720">
    <property type="entry name" value="NAD(P)-binding Rossmann-like Domain"/>
    <property type="match status" value="1"/>
</dbReference>
<sequence>MTTKTILVQAGTGKTGRRVAALLRERGHVVKAASRSGDTRFDWADRTTWGPALSGVDAAYVVPLDATSDGDYEVVRDFAAEAAKSGVRKLVLLSARDADLINEGKKIPEHAIRESGLPWTILRPVWFHQNFTEDPLFDGMIRRGEALLATGEGLEPFIDADDIAEVAVVSLTEDGHDGQSYDLSGPGKLTFAQAVRAIGAELGRDITVTELAPAEHTGALVAQGVPREYAELITSLFGNIREGNEERLSDGVQRALGRAPRSFADYVKREAAAGAWR</sequence>
<evidence type="ECO:0000259" key="1">
    <source>
        <dbReference type="Pfam" id="PF13460"/>
    </source>
</evidence>